<sequence>MAEGGVTAVVVEGMEEDEVLSDAGALSRDEVLRRRLRRVRQLQSLYRRQYWALVEEVRVRHRDYYWELGIGWFLLIVSLYVLEDYKYFVIQPFIQDLPDINLTYQTELDIWVDPLPGKKTHLSEKGFPSLSCFILELEIVVFNIVILQSSYCENVEQPEGFGNSCPLKDHNEKALFCNSGKFEFEMSSVHLFTILMGKASEEKNGQWEALALLLIGISVNQLRSLPEGATALGLPVATVAYIYTVVFVTVPSLASVYNEYALKSQFETSIYLQNLFLYGYGAIFNFLAILGTAIFKGVMPCFVLSKGLLVLASIQIVLKQTLLHSLTCCLLVLYVYGKRSFVFAEQILNSSLVGPGSFDILQGHSKATMLLICNNAAQGILSSFFFKYAGNRVVSVFRSKEASFINMTAGAAEDASHHVGPNDREPLLPK</sequence>
<reference evidence="6" key="2">
    <citation type="submission" date="2019-07" db="EMBL/GenBank/DDBJ databases">
        <authorList>
            <person name="Yang Y."/>
            <person name="Bocs S."/>
            <person name="Baudouin L."/>
        </authorList>
    </citation>
    <scope>NUCLEOTIDE SEQUENCE</scope>
    <source>
        <tissue evidence="6">Spear leaf of Hainan Tall coconut</tissue>
    </source>
</reference>
<dbReference type="EMBL" id="CM017873">
    <property type="protein sequence ID" value="KAG1331306.1"/>
    <property type="molecule type" value="Genomic_DNA"/>
</dbReference>
<keyword evidence="2 5" id="KW-0812">Transmembrane</keyword>
<evidence type="ECO:0000313" key="6">
    <source>
        <dbReference type="EMBL" id="KAG1331306.1"/>
    </source>
</evidence>
<keyword evidence="4 5" id="KW-0472">Membrane</keyword>
<dbReference type="PANTHER" id="PTHR10231">
    <property type="entry name" value="NUCLEOTIDE-SUGAR TRANSMEMBRANE TRANSPORTER"/>
    <property type="match status" value="1"/>
</dbReference>
<dbReference type="InterPro" id="IPR007271">
    <property type="entry name" value="Nuc_sug_transpt"/>
</dbReference>
<evidence type="ECO:0000313" key="7">
    <source>
        <dbReference type="Proteomes" id="UP000797356"/>
    </source>
</evidence>
<feature type="transmembrane region" description="Helical" evidence="5">
    <location>
        <begin position="234"/>
        <end position="254"/>
    </location>
</feature>
<feature type="transmembrane region" description="Helical" evidence="5">
    <location>
        <begin position="275"/>
        <end position="295"/>
    </location>
</feature>
<reference evidence="6" key="1">
    <citation type="journal article" date="2017" name="Gigascience">
        <title>The genome draft of coconut (Cocos nucifera).</title>
        <authorList>
            <person name="Xiao Y."/>
            <person name="Xu P."/>
            <person name="Fan H."/>
            <person name="Baudouin L."/>
            <person name="Xia W."/>
            <person name="Bocs S."/>
            <person name="Xu J."/>
            <person name="Li Q."/>
            <person name="Guo A."/>
            <person name="Zhou L."/>
            <person name="Li J."/>
            <person name="Wu Y."/>
            <person name="Ma Z."/>
            <person name="Armero A."/>
            <person name="Issali A.E."/>
            <person name="Liu N."/>
            <person name="Peng M."/>
            <person name="Yang Y."/>
        </authorList>
    </citation>
    <scope>NUCLEOTIDE SEQUENCE</scope>
    <source>
        <tissue evidence="6">Spear leaf of Hainan Tall coconut</tissue>
    </source>
</reference>
<evidence type="ECO:0000256" key="3">
    <source>
        <dbReference type="ARBA" id="ARBA00022989"/>
    </source>
</evidence>
<comment type="subcellular location">
    <subcellularLocation>
        <location evidence="1">Membrane</location>
        <topology evidence="1">Multi-pass membrane protein</topology>
    </subcellularLocation>
</comment>
<proteinExistence type="predicted"/>
<evidence type="ECO:0000256" key="5">
    <source>
        <dbReference type="SAM" id="Phobius"/>
    </source>
</evidence>
<dbReference type="OrthoDB" id="419167at2759"/>
<feature type="transmembrane region" description="Helical" evidence="5">
    <location>
        <begin position="307"/>
        <end position="336"/>
    </location>
</feature>
<keyword evidence="7" id="KW-1185">Reference proteome</keyword>
<evidence type="ECO:0000256" key="2">
    <source>
        <dbReference type="ARBA" id="ARBA00022692"/>
    </source>
</evidence>
<evidence type="ECO:0000256" key="4">
    <source>
        <dbReference type="ARBA" id="ARBA00023136"/>
    </source>
</evidence>
<dbReference type="GO" id="GO:0000139">
    <property type="term" value="C:Golgi membrane"/>
    <property type="evidence" value="ECO:0007669"/>
    <property type="project" value="InterPro"/>
</dbReference>
<dbReference type="Proteomes" id="UP000797356">
    <property type="component" value="Chromosome 2"/>
</dbReference>
<comment type="caution">
    <text evidence="6">The sequence shown here is derived from an EMBL/GenBank/DDBJ whole genome shotgun (WGS) entry which is preliminary data.</text>
</comment>
<accession>A0A8K0HZQ8</accession>
<dbReference type="AlphaFoldDB" id="A0A8K0HZQ8"/>
<evidence type="ECO:0000256" key="1">
    <source>
        <dbReference type="ARBA" id="ARBA00004141"/>
    </source>
</evidence>
<protein>
    <submittedName>
        <fullName evidence="6">Uncharacterized protein</fullName>
    </submittedName>
</protein>
<gene>
    <name evidence="6" type="ORF">COCNU_02G012740</name>
</gene>
<name>A0A8K0HZQ8_COCNU</name>
<dbReference type="GO" id="GO:0015165">
    <property type="term" value="F:pyrimidine nucleotide-sugar transmembrane transporter activity"/>
    <property type="evidence" value="ECO:0007669"/>
    <property type="project" value="InterPro"/>
</dbReference>
<organism evidence="6 7">
    <name type="scientific">Cocos nucifera</name>
    <name type="common">Coconut palm</name>
    <dbReference type="NCBI Taxonomy" id="13894"/>
    <lineage>
        <taxon>Eukaryota</taxon>
        <taxon>Viridiplantae</taxon>
        <taxon>Streptophyta</taxon>
        <taxon>Embryophyta</taxon>
        <taxon>Tracheophyta</taxon>
        <taxon>Spermatophyta</taxon>
        <taxon>Magnoliopsida</taxon>
        <taxon>Liliopsida</taxon>
        <taxon>Arecaceae</taxon>
        <taxon>Arecoideae</taxon>
        <taxon>Cocoseae</taxon>
        <taxon>Attaleinae</taxon>
        <taxon>Cocos</taxon>
    </lineage>
</organism>
<keyword evidence="3 5" id="KW-1133">Transmembrane helix</keyword>